<protein>
    <submittedName>
        <fullName evidence="3">Transcriptional regulator</fullName>
    </submittedName>
</protein>
<dbReference type="Proteomes" id="UP000198394">
    <property type="component" value="Unassembled WGS sequence"/>
</dbReference>
<dbReference type="PANTHER" id="PTHR46797:SF1">
    <property type="entry name" value="METHYLPHOSPHONATE SYNTHASE"/>
    <property type="match status" value="1"/>
</dbReference>
<evidence type="ECO:0000313" key="4">
    <source>
        <dbReference type="Proteomes" id="UP000198394"/>
    </source>
</evidence>
<feature type="domain" description="HTH cro/C1-type" evidence="2">
    <location>
        <begin position="9"/>
        <end position="67"/>
    </location>
</feature>
<dbReference type="PANTHER" id="PTHR46797">
    <property type="entry name" value="HTH-TYPE TRANSCRIPTIONAL REGULATOR"/>
    <property type="match status" value="1"/>
</dbReference>
<evidence type="ECO:0000259" key="2">
    <source>
        <dbReference type="PROSITE" id="PS50943"/>
    </source>
</evidence>
<comment type="caution">
    <text evidence="3">The sequence shown here is derived from an EMBL/GenBank/DDBJ whole genome shotgun (WGS) entry which is preliminary data.</text>
</comment>
<accession>A0A226QN25</accession>
<evidence type="ECO:0000256" key="1">
    <source>
        <dbReference type="ARBA" id="ARBA00023125"/>
    </source>
</evidence>
<dbReference type="PROSITE" id="PS50943">
    <property type="entry name" value="HTH_CROC1"/>
    <property type="match status" value="1"/>
</dbReference>
<dbReference type="InterPro" id="IPR050807">
    <property type="entry name" value="TransReg_Diox_bact_type"/>
</dbReference>
<dbReference type="RefSeq" id="WP_013877401.1">
    <property type="nucleotide sequence ID" value="NZ_NDYL01000001.1"/>
</dbReference>
<reference evidence="3 4" key="1">
    <citation type="submission" date="2017-04" db="EMBL/GenBank/DDBJ databases">
        <title>The genome sequence of Parageobacillus galactosidasius DSM 18751.</title>
        <authorList>
            <person name="Ramaloko W.T."/>
            <person name="Koen N."/>
            <person name="Polliack S."/>
            <person name="Aliyu H."/>
            <person name="Lebre P."/>
            <person name="Mohr T."/>
            <person name="Oswald F."/>
            <person name="Zwick M."/>
            <person name="Neumann A."/>
            <person name="Syldatk C."/>
            <person name="Cowan D."/>
            <person name="De Maayer P."/>
        </authorList>
    </citation>
    <scope>NUCLEOTIDE SEQUENCE [LARGE SCALE GENOMIC DNA]</scope>
    <source>
        <strain evidence="3 4">DSM 18751</strain>
    </source>
</reference>
<dbReference type="GO" id="GO:0003677">
    <property type="term" value="F:DNA binding"/>
    <property type="evidence" value="ECO:0007669"/>
    <property type="project" value="UniProtKB-KW"/>
</dbReference>
<evidence type="ECO:0000313" key="3">
    <source>
        <dbReference type="EMBL" id="OXB93953.1"/>
    </source>
</evidence>
<dbReference type="SMART" id="SM00530">
    <property type="entry name" value="HTH_XRE"/>
    <property type="match status" value="1"/>
</dbReference>
<dbReference type="AlphaFoldDB" id="A0A226QN25"/>
<dbReference type="Gene3D" id="1.10.260.40">
    <property type="entry name" value="lambda repressor-like DNA-binding domains"/>
    <property type="match status" value="1"/>
</dbReference>
<keyword evidence="4" id="KW-1185">Reference proteome</keyword>
<keyword evidence="1" id="KW-0238">DNA-binding</keyword>
<dbReference type="EMBL" id="NDYL01000001">
    <property type="protein sequence ID" value="OXB93953.1"/>
    <property type="molecule type" value="Genomic_DNA"/>
</dbReference>
<sequence length="115" mass="13252">MLEHIGQRIRTLRKQKGISLNAFAERLNVSPAYLSNLETGKTDTIQLSLLEKLQEELSLLPVETTHSSDSEFDIRIQHVMQQLKELEQKHPEVADYLLSTLERGVHLFLNENSTR</sequence>
<dbReference type="SUPFAM" id="SSF47413">
    <property type="entry name" value="lambda repressor-like DNA-binding domains"/>
    <property type="match status" value="1"/>
</dbReference>
<proteinExistence type="predicted"/>
<dbReference type="InterPro" id="IPR001387">
    <property type="entry name" value="Cro/C1-type_HTH"/>
</dbReference>
<dbReference type="GO" id="GO:0005829">
    <property type="term" value="C:cytosol"/>
    <property type="evidence" value="ECO:0007669"/>
    <property type="project" value="TreeGrafter"/>
</dbReference>
<dbReference type="InterPro" id="IPR010982">
    <property type="entry name" value="Lambda_DNA-bd_dom_sf"/>
</dbReference>
<dbReference type="CDD" id="cd00093">
    <property type="entry name" value="HTH_XRE"/>
    <property type="match status" value="1"/>
</dbReference>
<gene>
    <name evidence="3" type="ORF">B9L23_03340</name>
</gene>
<dbReference type="GO" id="GO:0003700">
    <property type="term" value="F:DNA-binding transcription factor activity"/>
    <property type="evidence" value="ECO:0007669"/>
    <property type="project" value="TreeGrafter"/>
</dbReference>
<organism evidence="3 4">
    <name type="scientific">Parageobacillus galactosidasius</name>
    <dbReference type="NCBI Taxonomy" id="883812"/>
    <lineage>
        <taxon>Bacteria</taxon>
        <taxon>Bacillati</taxon>
        <taxon>Bacillota</taxon>
        <taxon>Bacilli</taxon>
        <taxon>Bacillales</taxon>
        <taxon>Anoxybacillaceae</taxon>
        <taxon>Parageobacillus</taxon>
    </lineage>
</organism>
<name>A0A226QN25_9BACL</name>
<dbReference type="Pfam" id="PF01381">
    <property type="entry name" value="HTH_3"/>
    <property type="match status" value="1"/>
</dbReference>